<dbReference type="InterPro" id="IPR036383">
    <property type="entry name" value="TSP1_rpt_sf"/>
</dbReference>
<dbReference type="InterPro" id="IPR010294">
    <property type="entry name" value="ADAMTS_spacer1"/>
</dbReference>
<dbReference type="SUPFAM" id="SSF82895">
    <property type="entry name" value="TSP-1 type 1 repeat"/>
    <property type="match status" value="5"/>
</dbReference>
<keyword evidence="8" id="KW-0812">Transmembrane</keyword>
<evidence type="ECO:0000256" key="4">
    <source>
        <dbReference type="ARBA" id="ARBA00022729"/>
    </source>
</evidence>
<dbReference type="Pfam" id="PF05986">
    <property type="entry name" value="ADAMTS_spacer1"/>
    <property type="match status" value="1"/>
</dbReference>
<dbReference type="Gene3D" id="3.40.390.10">
    <property type="entry name" value="Collagenase (Catalytic Domain)"/>
    <property type="match status" value="1"/>
</dbReference>
<dbReference type="GO" id="GO:0031012">
    <property type="term" value="C:extracellular matrix"/>
    <property type="evidence" value="ECO:0000318"/>
    <property type="project" value="GO_Central"/>
</dbReference>
<proteinExistence type="predicted"/>
<dbReference type="InterPro" id="IPR050439">
    <property type="entry name" value="ADAMTS_ADAMTS-like"/>
</dbReference>
<dbReference type="InterPro" id="IPR024079">
    <property type="entry name" value="MetalloPept_cat_dom_sf"/>
</dbReference>
<dbReference type="eggNOG" id="KOG3538">
    <property type="taxonomic scope" value="Eukaryota"/>
</dbReference>
<keyword evidence="8" id="KW-0472">Membrane</keyword>
<dbReference type="Proteomes" id="UP000001593">
    <property type="component" value="Unassembled WGS sequence"/>
</dbReference>
<keyword evidence="8" id="KW-1133">Transmembrane helix</keyword>
<evidence type="ECO:0008006" key="13">
    <source>
        <dbReference type="Google" id="ProtNLM"/>
    </source>
</evidence>
<dbReference type="PhylomeDB" id="A7SIV2"/>
<accession>A7SIV2</accession>
<dbReference type="FunFam" id="2.20.100.10:FF:000005">
    <property type="entry name" value="ADAM metallopeptidase with thrombospondin type 1 motif 9"/>
    <property type="match status" value="1"/>
</dbReference>
<dbReference type="SUPFAM" id="SSF55486">
    <property type="entry name" value="Metalloproteases ('zincins'), catalytic domain"/>
    <property type="match status" value="1"/>
</dbReference>
<organism evidence="11 12">
    <name type="scientific">Nematostella vectensis</name>
    <name type="common">Starlet sea anemone</name>
    <dbReference type="NCBI Taxonomy" id="45351"/>
    <lineage>
        <taxon>Eukaryota</taxon>
        <taxon>Metazoa</taxon>
        <taxon>Cnidaria</taxon>
        <taxon>Anthozoa</taxon>
        <taxon>Hexacorallia</taxon>
        <taxon>Actiniaria</taxon>
        <taxon>Edwardsiidae</taxon>
        <taxon>Nematostella</taxon>
    </lineage>
</organism>
<evidence type="ECO:0000259" key="9">
    <source>
        <dbReference type="Pfam" id="PF01562"/>
    </source>
</evidence>
<evidence type="ECO:0000313" key="12">
    <source>
        <dbReference type="Proteomes" id="UP000001593"/>
    </source>
</evidence>
<dbReference type="AlphaFoldDB" id="A7SIV2"/>
<evidence type="ECO:0000256" key="8">
    <source>
        <dbReference type="SAM" id="Phobius"/>
    </source>
</evidence>
<dbReference type="InParanoid" id="A7SIV2"/>
<dbReference type="InterPro" id="IPR000884">
    <property type="entry name" value="TSP1_rpt"/>
</dbReference>
<dbReference type="Gene3D" id="2.20.100.10">
    <property type="entry name" value="Thrombospondin type-1 (TSP1) repeat"/>
    <property type="match status" value="5"/>
</dbReference>
<evidence type="ECO:0000256" key="5">
    <source>
        <dbReference type="ARBA" id="ARBA00022737"/>
    </source>
</evidence>
<evidence type="ECO:0000256" key="2">
    <source>
        <dbReference type="ARBA" id="ARBA00022525"/>
    </source>
</evidence>
<dbReference type="PANTHER" id="PTHR13723:SF200">
    <property type="entry name" value="ADAM METALLOPEPTIDASE WITH THROMBOSPONDIN TYPE 1 MOTIF B, ISOFORM B"/>
    <property type="match status" value="1"/>
</dbReference>
<keyword evidence="6" id="KW-1015">Disulfide bond</keyword>
<dbReference type="Gene3D" id="2.60.120.830">
    <property type="match status" value="1"/>
</dbReference>
<name>A7SIV2_NEMVE</name>
<keyword evidence="5" id="KW-0677">Repeat</keyword>
<dbReference type="GO" id="GO:0030198">
    <property type="term" value="P:extracellular matrix organization"/>
    <property type="evidence" value="ECO:0000318"/>
    <property type="project" value="GO_Central"/>
</dbReference>
<dbReference type="GO" id="GO:0004222">
    <property type="term" value="F:metalloendopeptidase activity"/>
    <property type="evidence" value="ECO:0000318"/>
    <property type="project" value="GO_Central"/>
</dbReference>
<dbReference type="eggNOG" id="KOG4597">
    <property type="taxonomic scope" value="Eukaryota"/>
</dbReference>
<keyword evidence="12" id="KW-1185">Reference proteome</keyword>
<keyword evidence="3" id="KW-0272">Extracellular matrix</keyword>
<dbReference type="HOGENOM" id="CLU_279959_0_0_1"/>
<dbReference type="PROSITE" id="PS50092">
    <property type="entry name" value="TSP1"/>
    <property type="match status" value="5"/>
</dbReference>
<evidence type="ECO:0000313" key="11">
    <source>
        <dbReference type="EMBL" id="EDO36368.1"/>
    </source>
</evidence>
<dbReference type="Pfam" id="PF19030">
    <property type="entry name" value="TSP1_ADAMTS"/>
    <property type="match status" value="5"/>
</dbReference>
<feature type="domain" description="Peptidase M12B propeptide" evidence="9">
    <location>
        <begin position="42"/>
        <end position="133"/>
    </location>
</feature>
<dbReference type="InterPro" id="IPR002870">
    <property type="entry name" value="Peptidase_M12B_N"/>
</dbReference>
<feature type="domain" description="ADAMTS/ADAMTS-like Spacer 1" evidence="10">
    <location>
        <begin position="450"/>
        <end position="527"/>
    </location>
</feature>
<keyword evidence="7" id="KW-0325">Glycoprotein</keyword>
<protein>
    <recommendedName>
        <fullName evidence="13">Peptidase M12B domain-containing protein</fullName>
    </recommendedName>
</protein>
<evidence type="ECO:0000256" key="3">
    <source>
        <dbReference type="ARBA" id="ARBA00022530"/>
    </source>
</evidence>
<dbReference type="GO" id="GO:0006508">
    <property type="term" value="P:proteolysis"/>
    <property type="evidence" value="ECO:0000318"/>
    <property type="project" value="GO_Central"/>
</dbReference>
<keyword evidence="4" id="KW-0732">Signal</keyword>
<evidence type="ECO:0000256" key="7">
    <source>
        <dbReference type="ARBA" id="ARBA00023180"/>
    </source>
</evidence>
<dbReference type="EMBL" id="DS469672">
    <property type="protein sequence ID" value="EDO36368.1"/>
    <property type="molecule type" value="Genomic_DNA"/>
</dbReference>
<gene>
    <name evidence="11" type="ORF">NEMVEDRAFT_v1g212950</name>
</gene>
<feature type="transmembrane region" description="Helical" evidence="8">
    <location>
        <begin position="21"/>
        <end position="43"/>
    </location>
</feature>
<evidence type="ECO:0000256" key="6">
    <source>
        <dbReference type="ARBA" id="ARBA00023157"/>
    </source>
</evidence>
<dbReference type="SMART" id="SM00209">
    <property type="entry name" value="TSP1"/>
    <property type="match status" value="5"/>
</dbReference>
<evidence type="ECO:0000259" key="10">
    <source>
        <dbReference type="Pfam" id="PF05986"/>
    </source>
</evidence>
<sequence>MASINCYPFCHTIHLISAEEAYMSGTMTAFFIFFITAPSYYIVHPFHSDEYGNFVGYNLRPQEESRQRRSTGPEEPDFHYFKFRAMGKDLHLKVAKSDGLLSERARVHTVHKDGSKTSSAVPREAEYYSGHVTSHPDSMVALRSDSGLAGLISTPWDSLFIQPLPDHLAKYYGKDGGAQPHLIHRRSVDDVMYDYDTEKIVKHKFDKEEQKLSARPLAKRSGVKYLETHMIADSFITEKYGEETTNYLLMIAHVTRQVFLGGSVGDIKIHLVVVGITLNTGGFGYDSSASKVDRVSALTHWALTHLTVDDGDRAHADVLVLMSNTTGGIAVAGSTCNGLGRTLAGDIGIQSALLVAHEIAHSVTVALYSALKLTSHVHQMLLHLLMGRIVESESGALRASASMTVPCPLMEAGLTGQRTTLLVLILVTVAFNGKREPALIPRGFPYECNLFDLPPGATHAHVGKTEADITILGLKNTAGRFLISVPSWSKTIHAAGTRISYKKESYFYKDMLDIDGPTNARLGIYMVFPRICCAIAHLLVTIIDLENIISIDGVLECFRVLILLPPGLVRGSSQERDVACVRIDDDTYVRDSVCAGAKPMTRQDCETATCTASWYTTEWSPCSATCGRGTQSRSVICRRETFTGSKQYETLPDSSCTGSKPTVTLTQKCNKVNCPPEWVPSDWSACTKTCKGGQHSRTISCKQKDLNGVYQSLADFLCHHAIKPPLQQDCNRDVVCPKQLPVHTEVHYHWSTGIWSACLFDCGPGAQERHVSCIRSDDGTYVADSFCAEAKPASTQECEIAPCAASWYKTEWNPCSATCGKGSQSRSVVCRREIFAGSNQYKTLPDSSCTGSKPALSQKCENYDNCPAEWVATEWSACSQTCAGGQQTRTVTCKRKDLNSVYQSLSDSDCDQATKPTPQQECNSDVECSNFLGCYRDIDRPLPKLVANLRSNIDWHDMSKTIAECEKMVKAMHPTWTVFGIEFYGECWSGENGASTYAQDGKIECTKTNSYQGTGGSWVLAVYKVKGSK</sequence>
<evidence type="ECO:0000256" key="1">
    <source>
        <dbReference type="ARBA" id="ARBA00004498"/>
    </source>
</evidence>
<comment type="subcellular location">
    <subcellularLocation>
        <location evidence="1">Secreted</location>
        <location evidence="1">Extracellular space</location>
        <location evidence="1">Extracellular matrix</location>
    </subcellularLocation>
</comment>
<keyword evidence="2" id="KW-0964">Secreted</keyword>
<reference evidence="11 12" key="1">
    <citation type="journal article" date="2007" name="Science">
        <title>Sea anemone genome reveals ancestral eumetazoan gene repertoire and genomic organization.</title>
        <authorList>
            <person name="Putnam N.H."/>
            <person name="Srivastava M."/>
            <person name="Hellsten U."/>
            <person name="Dirks B."/>
            <person name="Chapman J."/>
            <person name="Salamov A."/>
            <person name="Terry A."/>
            <person name="Shapiro H."/>
            <person name="Lindquist E."/>
            <person name="Kapitonov V.V."/>
            <person name="Jurka J."/>
            <person name="Genikhovich G."/>
            <person name="Grigoriev I.V."/>
            <person name="Lucas S.M."/>
            <person name="Steele R.E."/>
            <person name="Finnerty J.R."/>
            <person name="Technau U."/>
            <person name="Martindale M.Q."/>
            <person name="Rokhsar D.S."/>
        </authorList>
    </citation>
    <scope>NUCLEOTIDE SEQUENCE [LARGE SCALE GENOMIC DNA]</scope>
    <source>
        <strain evidence="12">CH2 X CH6</strain>
    </source>
</reference>
<dbReference type="PANTHER" id="PTHR13723">
    <property type="entry name" value="ADAMTS A DISINTEGRIN AND METALLOPROTEASE WITH THROMBOSPONDIN MOTIFS PROTEASE"/>
    <property type="match status" value="1"/>
</dbReference>
<dbReference type="Pfam" id="PF01562">
    <property type="entry name" value="Pep_M12B_propep"/>
    <property type="match status" value="1"/>
</dbReference>